<organism evidence="1 2">
    <name type="scientific">Durusdinium trenchii</name>
    <dbReference type="NCBI Taxonomy" id="1381693"/>
    <lineage>
        <taxon>Eukaryota</taxon>
        <taxon>Sar</taxon>
        <taxon>Alveolata</taxon>
        <taxon>Dinophyceae</taxon>
        <taxon>Suessiales</taxon>
        <taxon>Symbiodiniaceae</taxon>
        <taxon>Durusdinium</taxon>
    </lineage>
</organism>
<evidence type="ECO:0000313" key="2">
    <source>
        <dbReference type="Proteomes" id="UP001642484"/>
    </source>
</evidence>
<accession>A0ABP0L4Z4</accession>
<keyword evidence="2" id="KW-1185">Reference proteome</keyword>
<reference evidence="1 2" key="1">
    <citation type="submission" date="2024-02" db="EMBL/GenBank/DDBJ databases">
        <authorList>
            <person name="Chen Y."/>
            <person name="Shah S."/>
            <person name="Dougan E. K."/>
            <person name="Thang M."/>
            <person name="Chan C."/>
        </authorList>
    </citation>
    <scope>NUCLEOTIDE SEQUENCE [LARGE SCALE GENOMIC DNA]</scope>
</reference>
<proteinExistence type="predicted"/>
<dbReference type="EMBL" id="CAXAMN010011113">
    <property type="protein sequence ID" value="CAK9034225.1"/>
    <property type="molecule type" value="Genomic_DNA"/>
</dbReference>
<protein>
    <submittedName>
        <fullName evidence="1">Uncharacterized protein</fullName>
    </submittedName>
</protein>
<evidence type="ECO:0000313" key="1">
    <source>
        <dbReference type="EMBL" id="CAK9034225.1"/>
    </source>
</evidence>
<gene>
    <name evidence="1" type="ORF">CCMP2556_LOCUS19392</name>
</gene>
<comment type="caution">
    <text evidence="1">The sequence shown here is derived from an EMBL/GenBank/DDBJ whole genome shotgun (WGS) entry which is preliminary data.</text>
</comment>
<dbReference type="Proteomes" id="UP001642484">
    <property type="component" value="Unassembled WGS sequence"/>
</dbReference>
<name>A0ABP0L4Z4_9DINO</name>
<sequence>MEQIHHITDILWPPKWRTALLAVQNNSLLLLSRCLDSSVRLKPFLRKAPARAARAARSSPHEAPRFLTKLRDKSGTFSQFEVGRERLEGDLVLQNGENIFTLQLGFPFRTKLTISAAGWTRAKVGFEGDEILSSNYVEVGIQLPKVPGLTNIMEYFVKNYGTQSTQECTDALARAAERLPETPLQSIEDTMKEFLKPLTDPEGNEKKTGREWAWKATNVEFFCSSVSPLHGAVFIQTAHVGRSPGELHEFHPTLFWHDIF</sequence>